<evidence type="ECO:0000313" key="3">
    <source>
        <dbReference type="Proteomes" id="UP001215598"/>
    </source>
</evidence>
<protein>
    <submittedName>
        <fullName evidence="2">Uncharacterized protein</fullName>
    </submittedName>
</protein>
<comment type="caution">
    <text evidence="2">The sequence shown here is derived from an EMBL/GenBank/DDBJ whole genome shotgun (WGS) entry which is preliminary data.</text>
</comment>
<accession>A0AAD7MMW7</accession>
<evidence type="ECO:0000313" key="2">
    <source>
        <dbReference type="EMBL" id="KAJ7724756.1"/>
    </source>
</evidence>
<proteinExistence type="predicted"/>
<keyword evidence="3" id="KW-1185">Reference proteome</keyword>
<organism evidence="2 3">
    <name type="scientific">Mycena metata</name>
    <dbReference type="NCBI Taxonomy" id="1033252"/>
    <lineage>
        <taxon>Eukaryota</taxon>
        <taxon>Fungi</taxon>
        <taxon>Dikarya</taxon>
        <taxon>Basidiomycota</taxon>
        <taxon>Agaricomycotina</taxon>
        <taxon>Agaricomycetes</taxon>
        <taxon>Agaricomycetidae</taxon>
        <taxon>Agaricales</taxon>
        <taxon>Marasmiineae</taxon>
        <taxon>Mycenaceae</taxon>
        <taxon>Mycena</taxon>
    </lineage>
</organism>
<dbReference type="Gene3D" id="1.25.40.10">
    <property type="entry name" value="Tetratricopeptide repeat domain"/>
    <property type="match status" value="1"/>
</dbReference>
<dbReference type="EMBL" id="JARKIB010000199">
    <property type="protein sequence ID" value="KAJ7724756.1"/>
    <property type="molecule type" value="Genomic_DNA"/>
</dbReference>
<evidence type="ECO:0000256" key="1">
    <source>
        <dbReference type="SAM" id="SignalP"/>
    </source>
</evidence>
<dbReference type="SUPFAM" id="SSF52540">
    <property type="entry name" value="P-loop containing nucleoside triphosphate hydrolases"/>
    <property type="match status" value="1"/>
</dbReference>
<feature type="signal peptide" evidence="1">
    <location>
        <begin position="1"/>
        <end position="16"/>
    </location>
</feature>
<dbReference type="InterPro" id="IPR027417">
    <property type="entry name" value="P-loop_NTPase"/>
</dbReference>
<dbReference type="InterPro" id="IPR011990">
    <property type="entry name" value="TPR-like_helical_dom_sf"/>
</dbReference>
<gene>
    <name evidence="2" type="ORF">B0H16DRAFT_1782753</name>
</gene>
<dbReference type="SUPFAM" id="SSF48452">
    <property type="entry name" value="TPR-like"/>
    <property type="match status" value="1"/>
</dbReference>
<dbReference type="AlphaFoldDB" id="A0AAD7MMW7"/>
<name>A0AAD7MMW7_9AGAR</name>
<dbReference type="Gene3D" id="3.40.50.300">
    <property type="entry name" value="P-loop containing nucleotide triphosphate hydrolases"/>
    <property type="match status" value="1"/>
</dbReference>
<feature type="chain" id="PRO_5041995526" evidence="1">
    <location>
        <begin position="17"/>
        <end position="1059"/>
    </location>
</feature>
<sequence>MLKSLLLLLIWALILSMQVFDVKLHVERAALCDVDCEHQQVLQEKAEPALPVLPSCSETRGAGMSGWRAVPHALPGFLGGSFDLPDHNLSRRRRMLERWDENHALLPTPIARRLMFQPVFGVLGPLLLLQIDTCWHSKRNVTQGAKCGALAITATVWHPTRTCTALAWDFHGNPTAFAADLTGSCSFDPTWVRGTCLKKSGTLPFGNSTMFNAVSKIIVTFEVICDSMVEHSFPHVRTLAVHIAQFPVAGTVSTKMVINAETQDIIGVLVEMPAVQALGGKFIQAMFNHVVKVELVSPFNSLFSKCCHPLHKIHAFVEAQQSGSKVKKFFRQGELSILLKECKIRTAIDVLADVKEMQDETHLRHQEVLNIIEAMSNSDSASLISHMYSGSYTRWYQALTHFSHAHSNLSSNSIYMLPAEPKIFHGRDSELAHILKSFEQGTPRIAILGAGGMGKTSLARIALHHEQITTKDQGNRFFVACDTASSRAELAGLIGGHLGMKPGKDLTQAVTMRGAERPAKVRWTQPFLLPLRPLSQDAAQKMFIEIADDSLLAHVVDMEGCSHILSRWKTEKTSLISEGYDKKSNLELSISLSLSSPRIASMPHAQDLLALLSMLPDGLSDVEFKQAKFPIKDILNCRAALLRTALAYTDDSKRVKVLVPVREYMEKFFPPTDQMIKPLFNHFHELVETYMTAFGKESAAFHRISSNYTNIQNVLRYNLRSEHSDLGNAIYCTCDFNRFSKRSGHGATPLLEDITSLLPSIDDHRLRVISISELLPLSRTHSISHPEMLIAQGLDHLEHFDDPKIKSRFHSCLGFYYSEQIRDIPKAIEHCPTSLFLAQVNGDYRGQCIVLNTLSWIEWLGGNYTAGQVYAQEMQKLAKISGDFFQEARGLYSEALCCQDLGDYRYCISLFTKSRTFLGLCGMAMAHVDLNSHIMNSKADLYTCKSEYAEAHSIQSQILQEALEDHNIYRQGFALVNIVEIEVAMGSHKDEIQKKIDASKIIFERLGILRVLMAIECAQGDLNLREGDLSSLLFCGMDHPTPPHGQQSFLHIPSRESKS</sequence>
<dbReference type="Proteomes" id="UP001215598">
    <property type="component" value="Unassembled WGS sequence"/>
</dbReference>
<keyword evidence="1" id="KW-0732">Signal</keyword>
<reference evidence="2" key="1">
    <citation type="submission" date="2023-03" db="EMBL/GenBank/DDBJ databases">
        <title>Massive genome expansion in bonnet fungi (Mycena s.s.) driven by repeated elements and novel gene families across ecological guilds.</title>
        <authorList>
            <consortium name="Lawrence Berkeley National Laboratory"/>
            <person name="Harder C.B."/>
            <person name="Miyauchi S."/>
            <person name="Viragh M."/>
            <person name="Kuo A."/>
            <person name="Thoen E."/>
            <person name="Andreopoulos B."/>
            <person name="Lu D."/>
            <person name="Skrede I."/>
            <person name="Drula E."/>
            <person name="Henrissat B."/>
            <person name="Morin E."/>
            <person name="Kohler A."/>
            <person name="Barry K."/>
            <person name="LaButti K."/>
            <person name="Morin E."/>
            <person name="Salamov A."/>
            <person name="Lipzen A."/>
            <person name="Mereny Z."/>
            <person name="Hegedus B."/>
            <person name="Baldrian P."/>
            <person name="Stursova M."/>
            <person name="Weitz H."/>
            <person name="Taylor A."/>
            <person name="Grigoriev I.V."/>
            <person name="Nagy L.G."/>
            <person name="Martin F."/>
            <person name="Kauserud H."/>
        </authorList>
    </citation>
    <scope>NUCLEOTIDE SEQUENCE</scope>
    <source>
        <strain evidence="2">CBHHK182m</strain>
    </source>
</reference>